<feature type="domain" description="FAF" evidence="2">
    <location>
        <begin position="82"/>
        <end position="140"/>
    </location>
</feature>
<evidence type="ECO:0000256" key="1">
    <source>
        <dbReference type="ARBA" id="ARBA00008690"/>
    </source>
</evidence>
<dbReference type="EMBL" id="JAAARO010000011">
    <property type="protein sequence ID" value="KAF5740270.1"/>
    <property type="molecule type" value="Genomic_DNA"/>
</dbReference>
<dbReference type="InterPro" id="IPR046431">
    <property type="entry name" value="FAF_dom"/>
</dbReference>
<dbReference type="AlphaFoldDB" id="A0A7J7D1R7"/>
<dbReference type="PANTHER" id="PTHR33155:SF17">
    <property type="entry name" value="F2E2.18-RELATED"/>
    <property type="match status" value="1"/>
</dbReference>
<accession>A0A7J7D1R7</accession>
<dbReference type="InterPro" id="IPR021410">
    <property type="entry name" value="FAF"/>
</dbReference>
<name>A0A7J7D1R7_TRIWF</name>
<reference evidence="3 4" key="1">
    <citation type="journal article" date="2020" name="Nat. Commun.">
        <title>Genome of Tripterygium wilfordii and identification of cytochrome P450 involved in triptolide biosynthesis.</title>
        <authorList>
            <person name="Tu L."/>
            <person name="Su P."/>
            <person name="Zhang Z."/>
            <person name="Gao L."/>
            <person name="Wang J."/>
            <person name="Hu T."/>
            <person name="Zhou J."/>
            <person name="Zhang Y."/>
            <person name="Zhao Y."/>
            <person name="Liu Y."/>
            <person name="Song Y."/>
            <person name="Tong Y."/>
            <person name="Lu Y."/>
            <person name="Yang J."/>
            <person name="Xu C."/>
            <person name="Jia M."/>
            <person name="Peters R.J."/>
            <person name="Huang L."/>
            <person name="Gao W."/>
        </authorList>
    </citation>
    <scope>NUCLEOTIDE SEQUENCE [LARGE SCALE GENOMIC DNA]</scope>
    <source>
        <strain evidence="4">cv. XIE 37</strain>
        <tissue evidence="3">Leaf</tissue>
    </source>
</reference>
<dbReference type="PANTHER" id="PTHR33155">
    <property type="entry name" value="FANTASTIC FOUR-LIKE PROTEIN (DUF3049)"/>
    <property type="match status" value="1"/>
</dbReference>
<evidence type="ECO:0000313" key="4">
    <source>
        <dbReference type="Proteomes" id="UP000593562"/>
    </source>
</evidence>
<dbReference type="InParanoid" id="A0A7J7D1R7"/>
<evidence type="ECO:0000259" key="2">
    <source>
        <dbReference type="Pfam" id="PF11250"/>
    </source>
</evidence>
<dbReference type="OrthoDB" id="1928183at2759"/>
<evidence type="ECO:0000313" key="3">
    <source>
        <dbReference type="EMBL" id="KAF5740270.1"/>
    </source>
</evidence>
<organism evidence="3 4">
    <name type="scientific">Tripterygium wilfordii</name>
    <name type="common">Thunder God vine</name>
    <dbReference type="NCBI Taxonomy" id="458696"/>
    <lineage>
        <taxon>Eukaryota</taxon>
        <taxon>Viridiplantae</taxon>
        <taxon>Streptophyta</taxon>
        <taxon>Embryophyta</taxon>
        <taxon>Tracheophyta</taxon>
        <taxon>Spermatophyta</taxon>
        <taxon>Magnoliopsida</taxon>
        <taxon>eudicotyledons</taxon>
        <taxon>Gunneridae</taxon>
        <taxon>Pentapetalae</taxon>
        <taxon>rosids</taxon>
        <taxon>fabids</taxon>
        <taxon>Celastrales</taxon>
        <taxon>Celastraceae</taxon>
        <taxon>Tripterygium</taxon>
    </lineage>
</organism>
<protein>
    <recommendedName>
        <fullName evidence="2">FAF domain-containing protein</fullName>
    </recommendedName>
</protein>
<comment type="caution">
    <text evidence="3">The sequence shown here is derived from an EMBL/GenBank/DDBJ whole genome shotgun (WGS) entry which is preliminary data.</text>
</comment>
<keyword evidence="4" id="KW-1185">Reference proteome</keyword>
<dbReference type="Pfam" id="PF11250">
    <property type="entry name" value="FAF"/>
    <property type="match status" value="1"/>
</dbReference>
<gene>
    <name evidence="3" type="ORF">HS088_TW11G00336</name>
</gene>
<proteinExistence type="inferred from homology"/>
<comment type="similarity">
    <text evidence="1">Belongs to the fantastic four family.</text>
</comment>
<dbReference type="Proteomes" id="UP000593562">
    <property type="component" value="Unassembled WGS sequence"/>
</dbReference>
<sequence>MLNKPLSSSFSSSDSSNILTSSGMLYSSSFSSTMIGEYIGMESCLDLNVNIEGDNHHDHEGGCYNQRRKRDHDQRCMMKKKEFPPPITSLARTENQSSHMPWVLKRYYTNDGRLILREEKVKHHEYFKAHRSNGRLTLQLVTLDEYEDDVVDLDGNENESEDKKEHCINANQQSKDNDIEDFEEIDDFATNRFDLVKLVSDNKNENENEHCHGNDGDQKEADVVKLASPVNESSPSPSPMGGGNGKCLIYSNVSKISPCLFEVPAIRPVH</sequence>